<dbReference type="EMBL" id="JAUSWH010000002">
    <property type="protein sequence ID" value="MDQ0454698.1"/>
    <property type="molecule type" value="Genomic_DNA"/>
</dbReference>
<protein>
    <submittedName>
        <fullName evidence="2">Membrane glycosyltransferase</fullName>
    </submittedName>
</protein>
<evidence type="ECO:0000256" key="1">
    <source>
        <dbReference type="SAM" id="Phobius"/>
    </source>
</evidence>
<evidence type="ECO:0000313" key="2">
    <source>
        <dbReference type="EMBL" id="MDQ0454698.1"/>
    </source>
</evidence>
<name>A0ABU0I8Y6_9HYPH</name>
<proteinExistence type="predicted"/>
<dbReference type="Proteomes" id="UP001235269">
    <property type="component" value="Unassembled WGS sequence"/>
</dbReference>
<reference evidence="2 3" key="1">
    <citation type="submission" date="2023-07" db="EMBL/GenBank/DDBJ databases">
        <title>Genomic Encyclopedia of Type Strains, Phase IV (KMG-IV): sequencing the most valuable type-strain genomes for metagenomic binning, comparative biology and taxonomic classification.</title>
        <authorList>
            <person name="Goeker M."/>
        </authorList>
    </citation>
    <scope>NUCLEOTIDE SEQUENCE [LARGE SCALE GENOMIC DNA]</scope>
    <source>
        <strain evidence="2 3">DSM 100301</strain>
    </source>
</reference>
<gene>
    <name evidence="2" type="ORF">QO005_001025</name>
</gene>
<evidence type="ECO:0000313" key="3">
    <source>
        <dbReference type="Proteomes" id="UP001235269"/>
    </source>
</evidence>
<keyword evidence="1" id="KW-1133">Transmembrane helix</keyword>
<keyword evidence="3" id="KW-1185">Reference proteome</keyword>
<keyword evidence="1" id="KW-0472">Membrane</keyword>
<keyword evidence="1" id="KW-0812">Transmembrane</keyword>
<sequence length="58" mass="6256">MKISIRRKVAMTAVLASIYLAVCTGASWIAGHALLNAVVAALLAVPFAWLIRETWSDD</sequence>
<comment type="caution">
    <text evidence="2">The sequence shown here is derived from an EMBL/GenBank/DDBJ whole genome shotgun (WGS) entry which is preliminary data.</text>
</comment>
<dbReference type="RefSeq" id="WP_307156901.1">
    <property type="nucleotide sequence ID" value="NZ_JAUSWH010000002.1"/>
</dbReference>
<feature type="transmembrane region" description="Helical" evidence="1">
    <location>
        <begin position="35"/>
        <end position="51"/>
    </location>
</feature>
<accession>A0ABU0I8Y6</accession>
<organism evidence="2 3">
    <name type="scientific">Rhizobium paknamense</name>
    <dbReference type="NCBI Taxonomy" id="1206817"/>
    <lineage>
        <taxon>Bacteria</taxon>
        <taxon>Pseudomonadati</taxon>
        <taxon>Pseudomonadota</taxon>
        <taxon>Alphaproteobacteria</taxon>
        <taxon>Hyphomicrobiales</taxon>
        <taxon>Rhizobiaceae</taxon>
        <taxon>Rhizobium/Agrobacterium group</taxon>
        <taxon>Rhizobium</taxon>
    </lineage>
</organism>